<accession>A0ABP4QUN4</accession>
<proteinExistence type="predicted"/>
<keyword evidence="2" id="KW-1185">Reference proteome</keyword>
<name>A0ABP4QUN4_9ACTN</name>
<organism evidence="1 2">
    <name type="scientific">Nonomuraea maheshkhaliensis</name>
    <dbReference type="NCBI Taxonomy" id="419590"/>
    <lineage>
        <taxon>Bacteria</taxon>
        <taxon>Bacillati</taxon>
        <taxon>Actinomycetota</taxon>
        <taxon>Actinomycetes</taxon>
        <taxon>Streptosporangiales</taxon>
        <taxon>Streptosporangiaceae</taxon>
        <taxon>Nonomuraea</taxon>
    </lineage>
</organism>
<gene>
    <name evidence="1" type="ORF">GCM10009733_020230</name>
</gene>
<protein>
    <submittedName>
        <fullName evidence="1">Uncharacterized protein</fullName>
    </submittedName>
</protein>
<sequence length="105" mass="11765">MSTRNVHTKSHASVLVDLADVHELLDGLRALAEVREHDCAVTILRPEIVAGTGIVFQDLPRTVKHWLDEDTRAWRLQVVGTDHLPHELEGPIEICSHPTCEGYAR</sequence>
<evidence type="ECO:0000313" key="2">
    <source>
        <dbReference type="Proteomes" id="UP001500064"/>
    </source>
</evidence>
<comment type="caution">
    <text evidence="1">The sequence shown here is derived from an EMBL/GenBank/DDBJ whole genome shotgun (WGS) entry which is preliminary data.</text>
</comment>
<reference evidence="2" key="1">
    <citation type="journal article" date="2019" name="Int. J. Syst. Evol. Microbiol.">
        <title>The Global Catalogue of Microorganisms (GCM) 10K type strain sequencing project: providing services to taxonomists for standard genome sequencing and annotation.</title>
        <authorList>
            <consortium name="The Broad Institute Genomics Platform"/>
            <consortium name="The Broad Institute Genome Sequencing Center for Infectious Disease"/>
            <person name="Wu L."/>
            <person name="Ma J."/>
        </authorList>
    </citation>
    <scope>NUCLEOTIDE SEQUENCE [LARGE SCALE GENOMIC DNA]</scope>
    <source>
        <strain evidence="2">JCM 13929</strain>
    </source>
</reference>
<dbReference type="EMBL" id="BAAAMU010000011">
    <property type="protein sequence ID" value="GAA1623560.1"/>
    <property type="molecule type" value="Genomic_DNA"/>
</dbReference>
<dbReference type="Proteomes" id="UP001500064">
    <property type="component" value="Unassembled WGS sequence"/>
</dbReference>
<evidence type="ECO:0000313" key="1">
    <source>
        <dbReference type="EMBL" id="GAA1623560.1"/>
    </source>
</evidence>
<dbReference type="RefSeq" id="WP_346103416.1">
    <property type="nucleotide sequence ID" value="NZ_BAAAMU010000011.1"/>
</dbReference>